<keyword evidence="1 6" id="KW-0819">tRNA processing</keyword>
<keyword evidence="2 6" id="KW-0540">Nuclease</keyword>
<dbReference type="RefSeq" id="WP_015246929.1">
    <property type="nucleotide sequence ID" value="NC_019892.1"/>
</dbReference>
<dbReference type="GO" id="GO:0001682">
    <property type="term" value="P:tRNA 5'-leader removal"/>
    <property type="evidence" value="ECO:0007669"/>
    <property type="project" value="UniProtKB-UniRule"/>
</dbReference>
<dbReference type="Pfam" id="PF00825">
    <property type="entry name" value="Ribonuclease_P"/>
    <property type="match status" value="1"/>
</dbReference>
<dbReference type="EMBL" id="CP003364">
    <property type="protein sequence ID" value="AGA27785.1"/>
    <property type="molecule type" value="Genomic_DNA"/>
</dbReference>
<name>L0DG07_SINAD</name>
<comment type="similarity">
    <text evidence="6">Belongs to the RnpA family.</text>
</comment>
<dbReference type="NCBIfam" id="TIGR00188">
    <property type="entry name" value="rnpA"/>
    <property type="match status" value="1"/>
</dbReference>
<dbReference type="PANTHER" id="PTHR33992">
    <property type="entry name" value="RIBONUCLEASE P PROTEIN COMPONENT"/>
    <property type="match status" value="1"/>
</dbReference>
<evidence type="ECO:0000256" key="3">
    <source>
        <dbReference type="ARBA" id="ARBA00022759"/>
    </source>
</evidence>
<evidence type="ECO:0000256" key="1">
    <source>
        <dbReference type="ARBA" id="ARBA00022694"/>
    </source>
</evidence>
<comment type="function">
    <text evidence="6">RNaseP catalyzes the removal of the 5'-leader sequence from pre-tRNA to produce the mature 5'-terminus. It can also cleave other RNA substrates such as 4.5S RNA. The protein component plays an auxiliary but essential role in vivo by binding to the 5'-leader sequence and broadening the substrate specificity of the ribozyme.</text>
</comment>
<comment type="catalytic activity">
    <reaction evidence="6">
        <text>Endonucleolytic cleavage of RNA, removing 5'-extranucleotides from tRNA precursor.</text>
        <dbReference type="EC" id="3.1.26.5"/>
    </reaction>
</comment>
<dbReference type="GO" id="GO:0042781">
    <property type="term" value="F:3'-tRNA processing endoribonuclease activity"/>
    <property type="evidence" value="ECO:0007669"/>
    <property type="project" value="TreeGrafter"/>
</dbReference>
<dbReference type="InterPro" id="IPR000100">
    <property type="entry name" value="RNase_P"/>
</dbReference>
<dbReference type="KEGG" id="saci:Sinac_3529"/>
<dbReference type="AlphaFoldDB" id="L0DG07"/>
<evidence type="ECO:0000256" key="2">
    <source>
        <dbReference type="ARBA" id="ARBA00022722"/>
    </source>
</evidence>
<evidence type="ECO:0000256" key="4">
    <source>
        <dbReference type="ARBA" id="ARBA00022801"/>
    </source>
</evidence>
<dbReference type="STRING" id="886293.Sinac_3529"/>
<keyword evidence="4 6" id="KW-0378">Hydrolase</keyword>
<dbReference type="Proteomes" id="UP000010798">
    <property type="component" value="Chromosome"/>
</dbReference>
<dbReference type="HOGENOM" id="CLU_1894788_0_0_0"/>
<dbReference type="InterPro" id="IPR020568">
    <property type="entry name" value="Ribosomal_Su5_D2-typ_SF"/>
</dbReference>
<comment type="subunit">
    <text evidence="6">Consists of a catalytic RNA component (M1 or rnpB) and a protein subunit.</text>
</comment>
<reference evidence="9 10" key="1">
    <citation type="submission" date="2012-02" db="EMBL/GenBank/DDBJ databases">
        <title>Complete sequence of chromosome of Singulisphaera acidiphila DSM 18658.</title>
        <authorList>
            <consortium name="US DOE Joint Genome Institute (JGI-PGF)"/>
            <person name="Lucas S."/>
            <person name="Copeland A."/>
            <person name="Lapidus A."/>
            <person name="Glavina del Rio T."/>
            <person name="Dalin E."/>
            <person name="Tice H."/>
            <person name="Bruce D."/>
            <person name="Goodwin L."/>
            <person name="Pitluck S."/>
            <person name="Peters L."/>
            <person name="Ovchinnikova G."/>
            <person name="Chertkov O."/>
            <person name="Kyrpides N."/>
            <person name="Mavromatis K."/>
            <person name="Ivanova N."/>
            <person name="Brettin T."/>
            <person name="Detter J.C."/>
            <person name="Han C."/>
            <person name="Larimer F."/>
            <person name="Land M."/>
            <person name="Hauser L."/>
            <person name="Markowitz V."/>
            <person name="Cheng J.-F."/>
            <person name="Hugenholtz P."/>
            <person name="Woyke T."/>
            <person name="Wu D."/>
            <person name="Tindall B."/>
            <person name="Pomrenke H."/>
            <person name="Brambilla E."/>
            <person name="Klenk H.-P."/>
            <person name="Eisen J.A."/>
        </authorList>
    </citation>
    <scope>NUCLEOTIDE SEQUENCE [LARGE SCALE GENOMIC DNA]</scope>
    <source>
        <strain evidence="10">ATCC BAA-1392 / DSM 18658 / VKM B-2454 / MOB10</strain>
    </source>
</reference>
<dbReference type="HAMAP" id="MF_00227">
    <property type="entry name" value="RNase_P"/>
    <property type="match status" value="1"/>
</dbReference>
<proteinExistence type="inferred from homology"/>
<accession>L0DG07</accession>
<dbReference type="Gene3D" id="3.30.230.10">
    <property type="match status" value="1"/>
</dbReference>
<dbReference type="EC" id="3.1.26.5" evidence="6 7"/>
<evidence type="ECO:0000313" key="9">
    <source>
        <dbReference type="EMBL" id="AGA27785.1"/>
    </source>
</evidence>
<dbReference type="eggNOG" id="COG0594">
    <property type="taxonomic scope" value="Bacteria"/>
</dbReference>
<dbReference type="PANTHER" id="PTHR33992:SF1">
    <property type="entry name" value="RIBONUCLEASE P PROTEIN COMPONENT"/>
    <property type="match status" value="1"/>
</dbReference>
<evidence type="ECO:0000256" key="5">
    <source>
        <dbReference type="ARBA" id="ARBA00022884"/>
    </source>
</evidence>
<dbReference type="GO" id="GO:0030677">
    <property type="term" value="C:ribonuclease P complex"/>
    <property type="evidence" value="ECO:0007669"/>
    <property type="project" value="TreeGrafter"/>
</dbReference>
<evidence type="ECO:0000256" key="8">
    <source>
        <dbReference type="SAM" id="MobiDB-lite"/>
    </source>
</evidence>
<sequence length="134" mass="14619">MTPPVLPPATSTPSATFRPYERLNNPADFRRAFERKRSASDSRMVVHGVENGRDYSRLGISVGRKRIRSAAARNVVKRAIREAFRLSKAELPPGLDLVVVPRGPGLTVAEARRTLPGLAQAVARRVGLKVAKAP</sequence>
<protein>
    <recommendedName>
        <fullName evidence="6 7">Ribonuclease P protein component</fullName>
        <shortName evidence="6">RNase P protein</shortName>
        <shortName evidence="6">RNaseP protein</shortName>
        <ecNumber evidence="6 7">3.1.26.5</ecNumber>
    </recommendedName>
    <alternativeName>
        <fullName evidence="6">Protein C5</fullName>
    </alternativeName>
</protein>
<feature type="region of interest" description="Disordered" evidence="8">
    <location>
        <begin position="1"/>
        <end position="21"/>
    </location>
</feature>
<evidence type="ECO:0000256" key="7">
    <source>
        <dbReference type="NCBIfam" id="TIGR00188"/>
    </source>
</evidence>
<keyword evidence="5 6" id="KW-0694">RNA-binding</keyword>
<keyword evidence="3 6" id="KW-0255">Endonuclease</keyword>
<dbReference type="GO" id="GO:0004526">
    <property type="term" value="F:ribonuclease P activity"/>
    <property type="evidence" value="ECO:0007669"/>
    <property type="project" value="UniProtKB-UniRule"/>
</dbReference>
<keyword evidence="10" id="KW-1185">Reference proteome</keyword>
<evidence type="ECO:0000256" key="6">
    <source>
        <dbReference type="HAMAP-Rule" id="MF_00227"/>
    </source>
</evidence>
<dbReference type="GO" id="GO:0000049">
    <property type="term" value="F:tRNA binding"/>
    <property type="evidence" value="ECO:0007669"/>
    <property type="project" value="UniProtKB-UniRule"/>
</dbReference>
<gene>
    <name evidence="6" type="primary">rnpA</name>
    <name evidence="9" type="ordered locus">Sinac_3529</name>
</gene>
<evidence type="ECO:0000313" key="10">
    <source>
        <dbReference type="Proteomes" id="UP000010798"/>
    </source>
</evidence>
<dbReference type="OrthoDB" id="9810867at2"/>
<dbReference type="InterPro" id="IPR014721">
    <property type="entry name" value="Ribsml_uS5_D2-typ_fold_subgr"/>
</dbReference>
<dbReference type="SUPFAM" id="SSF54211">
    <property type="entry name" value="Ribosomal protein S5 domain 2-like"/>
    <property type="match status" value="1"/>
</dbReference>
<organism evidence="9 10">
    <name type="scientific">Singulisphaera acidiphila (strain ATCC BAA-1392 / DSM 18658 / VKM B-2454 / MOB10)</name>
    <dbReference type="NCBI Taxonomy" id="886293"/>
    <lineage>
        <taxon>Bacteria</taxon>
        <taxon>Pseudomonadati</taxon>
        <taxon>Planctomycetota</taxon>
        <taxon>Planctomycetia</taxon>
        <taxon>Isosphaerales</taxon>
        <taxon>Isosphaeraceae</taxon>
        <taxon>Singulisphaera</taxon>
    </lineage>
</organism>